<evidence type="ECO:0000256" key="1">
    <source>
        <dbReference type="SAM" id="Phobius"/>
    </source>
</evidence>
<dbReference type="EMBL" id="FNGA01000003">
    <property type="protein sequence ID" value="SDL05456.1"/>
    <property type="molecule type" value="Genomic_DNA"/>
</dbReference>
<keyword evidence="1" id="KW-0812">Transmembrane</keyword>
<feature type="transmembrane region" description="Helical" evidence="1">
    <location>
        <begin position="88"/>
        <end position="106"/>
    </location>
</feature>
<name>A0A1G9GXR6_9BACT</name>
<evidence type="ECO:0000313" key="3">
    <source>
        <dbReference type="Proteomes" id="UP000199053"/>
    </source>
</evidence>
<gene>
    <name evidence="2" type="ORF">SAMN05660337_1920</name>
</gene>
<keyword evidence="1" id="KW-0472">Membrane</keyword>
<evidence type="ECO:0000313" key="2">
    <source>
        <dbReference type="EMBL" id="SDL05456.1"/>
    </source>
</evidence>
<feature type="transmembrane region" description="Helical" evidence="1">
    <location>
        <begin position="166"/>
        <end position="187"/>
    </location>
</feature>
<reference evidence="3" key="1">
    <citation type="submission" date="2016-10" db="EMBL/GenBank/DDBJ databases">
        <authorList>
            <person name="Varghese N."/>
            <person name="Submissions S."/>
        </authorList>
    </citation>
    <scope>NUCLEOTIDE SEQUENCE [LARGE SCALE GENOMIC DNA]</scope>
    <source>
        <strain evidence="3">DSM 16995</strain>
    </source>
</reference>
<feature type="transmembrane region" description="Helical" evidence="1">
    <location>
        <begin position="16"/>
        <end position="35"/>
    </location>
</feature>
<protein>
    <submittedName>
        <fullName evidence="2">Uncharacterized protein</fullName>
    </submittedName>
</protein>
<keyword evidence="3" id="KW-1185">Reference proteome</keyword>
<feature type="transmembrane region" description="Helical" evidence="1">
    <location>
        <begin position="193"/>
        <end position="215"/>
    </location>
</feature>
<accession>A0A1G9GXR6</accession>
<dbReference type="AlphaFoldDB" id="A0A1G9GXR6"/>
<dbReference type="Proteomes" id="UP000199053">
    <property type="component" value="Unassembled WGS sequence"/>
</dbReference>
<proteinExistence type="predicted"/>
<sequence>MINKKIYDLFKDESRCSTYAVLALMIIFISSYTVANKYNTEILLDNKSNSSETYISTPINISLGFTEKILYIKIRDLISYENGAVGNLQTYHILMAILQSLFAYYLHRIIKNGIYKIILSRIDLDDYKKKLSSISLTTQNLDNKTKLILSEEYVQSLEKITSKIRFYSFTSCISFGLLMAILIFGSLTDKIDILSSIIFITLISACTISIQNIFISSFMPIYIQINTLRGKNIDDIFKTLNE</sequence>
<keyword evidence="1" id="KW-1133">Transmembrane helix</keyword>
<organism evidence="2 3">
    <name type="scientific">Maridesulfovibrio ferrireducens</name>
    <dbReference type="NCBI Taxonomy" id="246191"/>
    <lineage>
        <taxon>Bacteria</taxon>
        <taxon>Pseudomonadati</taxon>
        <taxon>Thermodesulfobacteriota</taxon>
        <taxon>Desulfovibrionia</taxon>
        <taxon>Desulfovibrionales</taxon>
        <taxon>Desulfovibrionaceae</taxon>
        <taxon>Maridesulfovibrio</taxon>
    </lineage>
</organism>